<comment type="caution">
    <text evidence="11">The sequence shown here is derived from an EMBL/GenBank/DDBJ whole genome shotgun (WGS) entry which is preliminary data.</text>
</comment>
<comment type="similarity">
    <text evidence="2 10">Belongs to the CobT family.</text>
</comment>
<dbReference type="InterPro" id="IPR023195">
    <property type="entry name" value="Nict_dMeBzImd_PRibTrfase_N"/>
</dbReference>
<dbReference type="NCBIfam" id="TIGR03160">
    <property type="entry name" value="cobT_DBIPRT"/>
    <property type="match status" value="1"/>
</dbReference>
<evidence type="ECO:0000256" key="9">
    <source>
        <dbReference type="ARBA" id="ARBA00047340"/>
    </source>
</evidence>
<evidence type="ECO:0000256" key="5">
    <source>
        <dbReference type="ARBA" id="ARBA00022573"/>
    </source>
</evidence>
<proteinExistence type="inferred from homology"/>
<keyword evidence="7 10" id="KW-0808">Transferase</keyword>
<dbReference type="InterPro" id="IPR003200">
    <property type="entry name" value="Nict_dMeBzImd_PRibTrfase"/>
</dbReference>
<accession>A0AB33VG13</accession>
<evidence type="ECO:0000256" key="10">
    <source>
        <dbReference type="HAMAP-Rule" id="MF_00230"/>
    </source>
</evidence>
<keyword evidence="6 10" id="KW-0328">Glycosyltransferase</keyword>
<dbReference type="SUPFAM" id="SSF52733">
    <property type="entry name" value="Nicotinate mononucleotide:5,6-dimethylbenzimidazole phosphoribosyltransferase (CobT)"/>
    <property type="match status" value="1"/>
</dbReference>
<evidence type="ECO:0000256" key="4">
    <source>
        <dbReference type="ARBA" id="ARBA00015486"/>
    </source>
</evidence>
<dbReference type="AlphaFoldDB" id="A0AB33VG13"/>
<evidence type="ECO:0000256" key="8">
    <source>
        <dbReference type="ARBA" id="ARBA00030686"/>
    </source>
</evidence>
<dbReference type="PANTHER" id="PTHR43463">
    <property type="entry name" value="NICOTINATE-NUCLEOTIDE--DIMETHYLBENZIMIDAZOLE PHOSPHORIBOSYLTRANSFERASE"/>
    <property type="match status" value="1"/>
</dbReference>
<sequence length="390" mass="40386">MHRSRRSRDGYDVRRASVFSRHPGAVRCRTLGAPSMHTDIPSFDPALAARLQAAVDSKTKPLGALGRLESLAVQIGLIQGTEAPVLARPAMVVFAADHGVAQSGVSAYPQAVTAQMVLNFIAGGAAVNVFCRQHGFALEIVNAGVATPLWSLNVSGLIDAPIGAGTRNFAHEPAMTPAQRDRAMALGAQRVAAHAELGTNVIALGEMGIGNTASAACLMARLCDLPVAQCVGRGTGLDDAGLAHKRTVLENALATHREVRAPLDVLACFGGFEIAAMAGAMLEAARRRMVILVDGFIASAAALVATRIAPEVLRFCVFAHLSDEQGHRTLLAALGVEPLLQLSMRLGEGSGAALAYPLAASAVAFLREMATFASAGVSEQSAPPALDPAA</sequence>
<organism evidence="11 12">
    <name type="scientific">Ralstonia solanacearum (strain UW551)</name>
    <dbReference type="NCBI Taxonomy" id="342110"/>
    <lineage>
        <taxon>Bacteria</taxon>
        <taxon>Pseudomonadati</taxon>
        <taxon>Pseudomonadota</taxon>
        <taxon>Betaproteobacteria</taxon>
        <taxon>Burkholderiales</taxon>
        <taxon>Burkholderiaceae</taxon>
        <taxon>Ralstonia</taxon>
        <taxon>Ralstonia solanacearum species complex</taxon>
    </lineage>
</organism>
<evidence type="ECO:0000256" key="7">
    <source>
        <dbReference type="ARBA" id="ARBA00022679"/>
    </source>
</evidence>
<dbReference type="EC" id="2.4.2.21" evidence="3 10"/>
<evidence type="ECO:0000256" key="1">
    <source>
        <dbReference type="ARBA" id="ARBA00005049"/>
    </source>
</evidence>
<dbReference type="EMBL" id="AAKL01000010">
    <property type="protein sequence ID" value="EAP73784.1"/>
    <property type="molecule type" value="Genomic_DNA"/>
</dbReference>
<evidence type="ECO:0000313" key="12">
    <source>
        <dbReference type="Proteomes" id="UP000005933"/>
    </source>
</evidence>
<dbReference type="Proteomes" id="UP000005933">
    <property type="component" value="Unassembled WGS sequence"/>
</dbReference>
<dbReference type="CDD" id="cd02439">
    <property type="entry name" value="DMB-PRT_CobT"/>
    <property type="match status" value="1"/>
</dbReference>
<dbReference type="Gene3D" id="3.40.50.10210">
    <property type="match status" value="1"/>
</dbReference>
<dbReference type="PANTHER" id="PTHR43463:SF1">
    <property type="entry name" value="NICOTINATE-NUCLEOTIDE--DIMETHYLBENZIMIDAZOLE PHOSPHORIBOSYLTRANSFERASE"/>
    <property type="match status" value="1"/>
</dbReference>
<dbReference type="HAMAP" id="MF_00230">
    <property type="entry name" value="CobT"/>
    <property type="match status" value="1"/>
</dbReference>
<dbReference type="FunFam" id="3.40.50.10210:FF:000001">
    <property type="entry name" value="Nicotinate-nucleotide--dimethylbenzimidazole phosphoribosyltransferase"/>
    <property type="match status" value="1"/>
</dbReference>
<evidence type="ECO:0000256" key="3">
    <source>
        <dbReference type="ARBA" id="ARBA00011991"/>
    </source>
</evidence>
<dbReference type="NCBIfam" id="NF000996">
    <property type="entry name" value="PRK00105.1"/>
    <property type="match status" value="1"/>
</dbReference>
<evidence type="ECO:0000256" key="6">
    <source>
        <dbReference type="ARBA" id="ARBA00022676"/>
    </source>
</evidence>
<evidence type="ECO:0000313" key="11">
    <source>
        <dbReference type="EMBL" id="EAP73784.1"/>
    </source>
</evidence>
<dbReference type="Pfam" id="PF02277">
    <property type="entry name" value="DBI_PRT"/>
    <property type="match status" value="1"/>
</dbReference>
<reference evidence="11 12" key="1">
    <citation type="journal article" date="2006" name="Mol. Plant Microbe Interact.">
        <title>Identification of open reading frames unique to a select agent: Ralstonia solanacearum race 3 biovar 2.</title>
        <authorList>
            <person name="Gabriel D.W."/>
            <person name="Allen C."/>
            <person name="Schell M."/>
            <person name="Denny T.P."/>
            <person name="Greenberg J.T."/>
            <person name="Duan Y.P."/>
            <person name="Flores-Cruz Z."/>
            <person name="Huang Q."/>
            <person name="Clifford J.M."/>
            <person name="Presting G."/>
            <person name="Gonzalez E.T."/>
            <person name="Reddy J."/>
            <person name="Elphinstone J."/>
            <person name="Swanson J."/>
            <person name="Yao J."/>
            <person name="Mulholland V."/>
            <person name="Liu L."/>
            <person name="Farmerie W."/>
            <person name="Patnaikuni M."/>
            <person name="Balogh B."/>
            <person name="Norman D."/>
            <person name="Alvarez A."/>
            <person name="Castillo J.A."/>
            <person name="Jones J."/>
            <person name="Saddler G."/>
            <person name="Walunas T."/>
            <person name="Zhukov A."/>
            <person name="Mikhailova N."/>
        </authorList>
    </citation>
    <scope>NUCLEOTIDE SEQUENCE [LARGE SCALE GENOMIC DNA]</scope>
    <source>
        <strain evidence="11 12">UW551</strain>
    </source>
</reference>
<protein>
    <recommendedName>
        <fullName evidence="4 10">Nicotinate-nucleotide--dimethylbenzimidazole phosphoribosyltransferase</fullName>
        <shortName evidence="10">NN:DBI PRT</shortName>
        <ecNumber evidence="3 10">2.4.2.21</ecNumber>
    </recommendedName>
    <alternativeName>
        <fullName evidence="8 10">N(1)-alpha-phosphoribosyltransferase</fullName>
    </alternativeName>
</protein>
<keyword evidence="5 10" id="KW-0169">Cobalamin biosynthesis</keyword>
<dbReference type="Gene3D" id="1.10.1610.10">
    <property type="match status" value="1"/>
</dbReference>
<comment type="function">
    <text evidence="10">Catalyzes the synthesis of alpha-ribazole-5'-phosphate from nicotinate mononucleotide (NAMN) and 5,6-dimethylbenzimidazole (DMB).</text>
</comment>
<feature type="active site" description="Proton acceptor" evidence="10">
    <location>
        <position position="348"/>
    </location>
</feature>
<dbReference type="GO" id="GO:0008939">
    <property type="term" value="F:nicotinate-nucleotide-dimethylbenzimidazole phosphoribosyltransferase activity"/>
    <property type="evidence" value="ECO:0007669"/>
    <property type="project" value="UniProtKB-UniRule"/>
</dbReference>
<dbReference type="InterPro" id="IPR036087">
    <property type="entry name" value="Nict_dMeBzImd_PRibTrfase_sf"/>
</dbReference>
<dbReference type="InterPro" id="IPR017846">
    <property type="entry name" value="Nict_dMeBzImd_PRibTrfase_bact"/>
</dbReference>
<evidence type="ECO:0000256" key="2">
    <source>
        <dbReference type="ARBA" id="ARBA00007110"/>
    </source>
</evidence>
<dbReference type="GO" id="GO:0009236">
    <property type="term" value="P:cobalamin biosynthetic process"/>
    <property type="evidence" value="ECO:0007669"/>
    <property type="project" value="UniProtKB-UniRule"/>
</dbReference>
<comment type="catalytic activity">
    <reaction evidence="9 10">
        <text>5,6-dimethylbenzimidazole + nicotinate beta-D-ribonucleotide = alpha-ribazole 5'-phosphate + nicotinate + H(+)</text>
        <dbReference type="Rhea" id="RHEA:11196"/>
        <dbReference type="ChEBI" id="CHEBI:15378"/>
        <dbReference type="ChEBI" id="CHEBI:15890"/>
        <dbReference type="ChEBI" id="CHEBI:32544"/>
        <dbReference type="ChEBI" id="CHEBI:57502"/>
        <dbReference type="ChEBI" id="CHEBI:57918"/>
        <dbReference type="EC" id="2.4.2.21"/>
    </reaction>
</comment>
<comment type="pathway">
    <text evidence="1 10">Nucleoside biosynthesis; alpha-ribazole biosynthesis; alpha-ribazole from 5,6-dimethylbenzimidazole: step 1/2.</text>
</comment>
<name>A0AB33VG13_RALSU</name>
<gene>
    <name evidence="10" type="primary">cobT</name>
    <name evidence="11" type="ORF">RRSL_03613</name>
</gene>